<evidence type="ECO:0000313" key="6">
    <source>
        <dbReference type="EMBL" id="GAA0238685.1"/>
    </source>
</evidence>
<dbReference type="Pfam" id="PF01339">
    <property type="entry name" value="CheB_methylest"/>
    <property type="match status" value="1"/>
</dbReference>
<evidence type="ECO:0000256" key="4">
    <source>
        <dbReference type="PROSITE-ProRule" id="PRU00050"/>
    </source>
</evidence>
<feature type="domain" description="CheB-type methylesterase" evidence="5">
    <location>
        <begin position="1"/>
        <end position="179"/>
    </location>
</feature>
<dbReference type="EMBL" id="BAAAFO010000001">
    <property type="protein sequence ID" value="GAA0238685.1"/>
    <property type="molecule type" value="Genomic_DNA"/>
</dbReference>
<keyword evidence="1 4" id="KW-0378">Hydrolase</keyword>
<dbReference type="Proteomes" id="UP001500657">
    <property type="component" value="Unassembled WGS sequence"/>
</dbReference>
<feature type="active site" evidence="4">
    <location>
        <position position="131"/>
    </location>
</feature>
<dbReference type="InterPro" id="IPR000673">
    <property type="entry name" value="Sig_transdc_resp-reg_Me-estase"/>
</dbReference>
<evidence type="ECO:0000256" key="1">
    <source>
        <dbReference type="ARBA" id="ARBA00022801"/>
    </source>
</evidence>
<sequence length="188" mass="19329">MPAIEAIVIGCSTGGPGALALLLGALDQRLQTSVIVCSHTASNSHLLCDVLAQHSTLPVIEACEREPIRGGMIQVAPPDYHLLVERGRRFALSVDEPVGFSRPSIDVLFASAAEVYGNGLIAVILTGANADGAAGLACVRRAGGLAIVQQPDDAAAAAMPRAALELAGADHCVALDEMGPLINRLCMT</sequence>
<comment type="caution">
    <text evidence="6">The sequence shown here is derived from an EMBL/GenBank/DDBJ whole genome shotgun (WGS) entry which is preliminary data.</text>
</comment>
<evidence type="ECO:0000259" key="5">
    <source>
        <dbReference type="PROSITE" id="PS50122"/>
    </source>
</evidence>
<evidence type="ECO:0000256" key="2">
    <source>
        <dbReference type="ARBA" id="ARBA00039140"/>
    </source>
</evidence>
<accession>A0ABN0U4Q1</accession>
<dbReference type="PROSITE" id="PS50122">
    <property type="entry name" value="CHEB"/>
    <property type="match status" value="1"/>
</dbReference>
<keyword evidence="7" id="KW-1185">Reference proteome</keyword>
<protein>
    <recommendedName>
        <fullName evidence="2">protein-glutamate methylesterase</fullName>
        <ecNumber evidence="2">3.1.1.61</ecNumber>
    </recommendedName>
</protein>
<dbReference type="PANTHER" id="PTHR42872">
    <property type="entry name" value="PROTEIN-GLUTAMATE METHYLESTERASE/PROTEIN-GLUTAMINE GLUTAMINASE"/>
    <property type="match status" value="1"/>
</dbReference>
<feature type="active site" evidence="4">
    <location>
        <position position="12"/>
    </location>
</feature>
<dbReference type="RefSeq" id="WP_343879006.1">
    <property type="nucleotide sequence ID" value="NZ_BAAAFO010000001.1"/>
</dbReference>
<dbReference type="PANTHER" id="PTHR42872:SF6">
    <property type="entry name" value="PROTEIN-GLUTAMATE METHYLESTERASE_PROTEIN-GLUTAMINE GLUTAMINASE"/>
    <property type="match status" value="1"/>
</dbReference>
<comment type="catalytic activity">
    <reaction evidence="3">
        <text>[protein]-L-glutamate 5-O-methyl ester + H2O = L-glutamyl-[protein] + methanol + H(+)</text>
        <dbReference type="Rhea" id="RHEA:23236"/>
        <dbReference type="Rhea" id="RHEA-COMP:10208"/>
        <dbReference type="Rhea" id="RHEA-COMP:10311"/>
        <dbReference type="ChEBI" id="CHEBI:15377"/>
        <dbReference type="ChEBI" id="CHEBI:15378"/>
        <dbReference type="ChEBI" id="CHEBI:17790"/>
        <dbReference type="ChEBI" id="CHEBI:29973"/>
        <dbReference type="ChEBI" id="CHEBI:82795"/>
        <dbReference type="EC" id="3.1.1.61"/>
    </reaction>
</comment>
<dbReference type="Gene3D" id="3.40.50.180">
    <property type="entry name" value="Methylesterase CheB, C-terminal domain"/>
    <property type="match status" value="1"/>
</dbReference>
<keyword evidence="4" id="KW-0145">Chemotaxis</keyword>
<dbReference type="InterPro" id="IPR035909">
    <property type="entry name" value="CheB_C"/>
</dbReference>
<dbReference type="EC" id="3.1.1.61" evidence="2"/>
<feature type="active site" evidence="4">
    <location>
        <position position="39"/>
    </location>
</feature>
<organism evidence="6 7">
    <name type="scientific">Rhodanobacter caeni</name>
    <dbReference type="NCBI Taxonomy" id="657654"/>
    <lineage>
        <taxon>Bacteria</taxon>
        <taxon>Pseudomonadati</taxon>
        <taxon>Pseudomonadota</taxon>
        <taxon>Gammaproteobacteria</taxon>
        <taxon>Lysobacterales</taxon>
        <taxon>Rhodanobacteraceae</taxon>
        <taxon>Rhodanobacter</taxon>
    </lineage>
</organism>
<dbReference type="SUPFAM" id="SSF52738">
    <property type="entry name" value="Methylesterase CheB, C-terminal domain"/>
    <property type="match status" value="1"/>
</dbReference>
<dbReference type="CDD" id="cd16433">
    <property type="entry name" value="CheB"/>
    <property type="match status" value="1"/>
</dbReference>
<proteinExistence type="predicted"/>
<evidence type="ECO:0000313" key="7">
    <source>
        <dbReference type="Proteomes" id="UP001500657"/>
    </source>
</evidence>
<reference evidence="6 7" key="1">
    <citation type="journal article" date="2019" name="Int. J. Syst. Evol. Microbiol.">
        <title>The Global Catalogue of Microorganisms (GCM) 10K type strain sequencing project: providing services to taxonomists for standard genome sequencing and annotation.</title>
        <authorList>
            <consortium name="The Broad Institute Genomics Platform"/>
            <consortium name="The Broad Institute Genome Sequencing Center for Infectious Disease"/>
            <person name="Wu L."/>
            <person name="Ma J."/>
        </authorList>
    </citation>
    <scope>NUCLEOTIDE SEQUENCE [LARGE SCALE GENOMIC DNA]</scope>
    <source>
        <strain evidence="6 7">JCM 16242</strain>
    </source>
</reference>
<gene>
    <name evidence="6" type="ORF">GCM10009126_00340</name>
</gene>
<name>A0ABN0U4Q1_9GAMM</name>
<evidence type="ECO:0000256" key="3">
    <source>
        <dbReference type="ARBA" id="ARBA00048267"/>
    </source>
</evidence>